<dbReference type="PATRIC" id="fig|1310630.3.peg.1250"/>
<protein>
    <submittedName>
        <fullName evidence="1">Uncharacterized protein</fullName>
    </submittedName>
</protein>
<sequence length="45" mass="5203">MVHGSDRVKKYFARFGLSWNNFQSGHGLKMMGILSSYAHQMHFIS</sequence>
<reference evidence="1 2" key="1">
    <citation type="submission" date="2014-02" db="EMBL/GenBank/DDBJ databases">
        <title>Comparative genomics and transcriptomics to identify genetic mechanisms underlying the emergence of carbapenem resistant Acinetobacter baumannii (CRAb).</title>
        <authorList>
            <person name="Harris A.D."/>
            <person name="Johnson K.J."/>
            <person name="George J."/>
            <person name="Shefchek K."/>
            <person name="Daugherty S.C."/>
            <person name="Parankush S."/>
            <person name="Sadzewicz L."/>
            <person name="Tallon L."/>
            <person name="Sengamalay N."/>
            <person name="Hazen T.H."/>
            <person name="Rasko D.A."/>
        </authorList>
    </citation>
    <scope>NUCLEOTIDE SEQUENCE [LARGE SCALE GENOMIC DNA]</scope>
    <source>
        <strain evidence="1 2">99063</strain>
    </source>
</reference>
<dbReference type="AlphaFoldDB" id="A0A009TLM2"/>
<comment type="caution">
    <text evidence="1">The sequence shown here is derived from an EMBL/GenBank/DDBJ whole genome shotgun (WGS) entry which is preliminary data.</text>
</comment>
<evidence type="ECO:0000313" key="2">
    <source>
        <dbReference type="Proteomes" id="UP000020735"/>
    </source>
</evidence>
<evidence type="ECO:0000313" key="1">
    <source>
        <dbReference type="EMBL" id="EXC52289.1"/>
    </source>
</evidence>
<dbReference type="EMBL" id="JEXJ01000014">
    <property type="protein sequence ID" value="EXC52289.1"/>
    <property type="molecule type" value="Genomic_DNA"/>
</dbReference>
<name>A0A009TLM2_ACIBA</name>
<organism evidence="1 2">
    <name type="scientific">Acinetobacter baumannii 99063</name>
    <dbReference type="NCBI Taxonomy" id="1310630"/>
    <lineage>
        <taxon>Bacteria</taxon>
        <taxon>Pseudomonadati</taxon>
        <taxon>Pseudomonadota</taxon>
        <taxon>Gammaproteobacteria</taxon>
        <taxon>Moraxellales</taxon>
        <taxon>Moraxellaceae</taxon>
        <taxon>Acinetobacter</taxon>
        <taxon>Acinetobacter calcoaceticus/baumannii complex</taxon>
    </lineage>
</organism>
<accession>A0A009TLM2</accession>
<dbReference type="Proteomes" id="UP000020735">
    <property type="component" value="Unassembled WGS sequence"/>
</dbReference>
<proteinExistence type="predicted"/>
<gene>
    <name evidence="1" type="ORF">J529_1275</name>
</gene>